<feature type="domain" description="Fe-S hydro-lyase tartrate dehydratase beta-type catalytic" evidence="3">
    <location>
        <begin position="4"/>
        <end position="175"/>
    </location>
</feature>
<organism evidence="4 5">
    <name type="scientific">Methanosphaera stadtmanae</name>
    <dbReference type="NCBI Taxonomy" id="2317"/>
    <lineage>
        <taxon>Archaea</taxon>
        <taxon>Methanobacteriati</taxon>
        <taxon>Methanobacteriota</taxon>
        <taxon>Methanomada group</taxon>
        <taxon>Methanobacteria</taxon>
        <taxon>Methanobacteriales</taxon>
        <taxon>Methanobacteriaceae</taxon>
        <taxon>Methanosphaera</taxon>
    </lineage>
</organism>
<reference evidence="4 5" key="1">
    <citation type="submission" date="2017-05" db="EMBL/GenBank/DDBJ databases">
        <title>Host range expansion of the Methanosphaera genus to humans and monogastric animals involves recent and extensive reduction in genome content.</title>
        <authorList>
            <person name="Hoedt E.C."/>
            <person name="Volmer J.G."/>
            <person name="Parks D.H."/>
            <person name="Rosewarne C.P."/>
            <person name="Denman S.E."/>
            <person name="Mcsweeney C.S."/>
            <person name="O Cuiv P."/>
            <person name="Hugenholtz P."/>
            <person name="Tyson G.W."/>
            <person name="Morrison M."/>
        </authorList>
    </citation>
    <scope>NUCLEOTIDE SEQUENCE [LARGE SCALE GENOMIC DNA]</scope>
    <source>
        <strain evidence="4 5">PA5</strain>
    </source>
</reference>
<name>A0A328Q9E8_9EURY</name>
<dbReference type="GeneID" id="3856027"/>
<dbReference type="EMBL" id="NGJK01000043">
    <property type="protein sequence ID" value="RAP03118.1"/>
    <property type="molecule type" value="Genomic_DNA"/>
</dbReference>
<dbReference type="PANTHER" id="PTHR43351:SF2">
    <property type="entry name" value="L(+)-TARTRATE DEHYDRATASE SUBUNIT BETA-RELATED"/>
    <property type="match status" value="1"/>
</dbReference>
<dbReference type="Pfam" id="PF05683">
    <property type="entry name" value="Fumerase_C"/>
    <property type="match status" value="1"/>
</dbReference>
<dbReference type="Gene3D" id="3.20.130.10">
    <property type="entry name" value="Fe-S hydro-lyase, tartrate dehydratase beta-type, catalytic domain"/>
    <property type="match status" value="1"/>
</dbReference>
<comment type="caution">
    <text evidence="4">The sequence shown here is derived from an EMBL/GenBank/DDBJ whole genome shotgun (WGS) entry which is preliminary data.</text>
</comment>
<comment type="similarity">
    <text evidence="1">Belongs to the class-I fumarase family.</text>
</comment>
<evidence type="ECO:0000256" key="1">
    <source>
        <dbReference type="ARBA" id="ARBA00008876"/>
    </source>
</evidence>
<protein>
    <submittedName>
        <fullName evidence="4">Fumarate hydratase</fullName>
    </submittedName>
</protein>
<dbReference type="Proteomes" id="UP000248557">
    <property type="component" value="Unassembled WGS sequence"/>
</dbReference>
<dbReference type="InterPro" id="IPR004647">
    <property type="entry name" value="Fe-S_hydro-lyase_TtdB-typ_cat"/>
</dbReference>
<dbReference type="AlphaFoldDB" id="A0A328Q9E8"/>
<evidence type="ECO:0000259" key="3">
    <source>
        <dbReference type="Pfam" id="PF05683"/>
    </source>
</evidence>
<dbReference type="OMA" id="IYHCGPL"/>
<dbReference type="PANTHER" id="PTHR43351">
    <property type="entry name" value="L(+)-TARTRATE DEHYDRATASE SUBUNIT BETA"/>
    <property type="match status" value="1"/>
</dbReference>
<keyword evidence="2" id="KW-0456">Lyase</keyword>
<dbReference type="InterPro" id="IPR036660">
    <property type="entry name" value="Fe-S_hydroAse_TtdB_cat_sf"/>
</dbReference>
<dbReference type="RefSeq" id="WP_011406384.1">
    <property type="nucleotide sequence ID" value="NZ_CATZNA010000094.1"/>
</dbReference>
<dbReference type="GO" id="GO:0016836">
    <property type="term" value="F:hydro-lyase activity"/>
    <property type="evidence" value="ECO:0007669"/>
    <property type="project" value="InterPro"/>
</dbReference>
<gene>
    <name evidence="4" type="ORF">CA615_03935</name>
</gene>
<accession>A0A328Q9E8</accession>
<dbReference type="NCBIfam" id="TIGR00723">
    <property type="entry name" value="ttdB_fumA_fumB"/>
    <property type="match status" value="1"/>
</dbReference>
<evidence type="ECO:0000313" key="4">
    <source>
        <dbReference type="EMBL" id="RAP03118.1"/>
    </source>
</evidence>
<dbReference type="SUPFAM" id="SSF117457">
    <property type="entry name" value="FumA C-terminal domain-like"/>
    <property type="match status" value="1"/>
</dbReference>
<proteinExistence type="inferred from homology"/>
<sequence length="178" mass="19642">MEYELNTPLNDEDINKLEAGDTVYLTGKIFTARDSAHKRIIDSGAPIDLEGVVLFHAGPIIRKKDDDNYEIVAIGPTTSMRMNPYEPEVLSMGVKAIVGKGGMDDNTQKALVENNCVFLTAVGGCAALYVNSIKKVDSVNWLDLGMPEAIWELDVECFGPLIVTMDSKDNNLYKRNKE</sequence>
<evidence type="ECO:0000313" key="5">
    <source>
        <dbReference type="Proteomes" id="UP000248557"/>
    </source>
</evidence>
<evidence type="ECO:0000256" key="2">
    <source>
        <dbReference type="ARBA" id="ARBA00023239"/>
    </source>
</evidence>